<dbReference type="Gene3D" id="3.20.20.450">
    <property type="entry name" value="EAL domain"/>
    <property type="match status" value="1"/>
</dbReference>
<proteinExistence type="predicted"/>
<dbReference type="InterPro" id="IPR035919">
    <property type="entry name" value="EAL_sf"/>
</dbReference>
<dbReference type="KEGG" id="epi:Q3V30_09190"/>
<protein>
    <submittedName>
        <fullName evidence="2">EAL domain-containing protein</fullName>
    </submittedName>
</protein>
<gene>
    <name evidence="2" type="ORF">Q3V30_09190</name>
</gene>
<dbReference type="Proteomes" id="UP001228139">
    <property type="component" value="Chromosome"/>
</dbReference>
<evidence type="ECO:0000313" key="2">
    <source>
        <dbReference type="EMBL" id="WLS80630.1"/>
    </source>
</evidence>
<dbReference type="SUPFAM" id="SSF141868">
    <property type="entry name" value="EAL domain-like"/>
    <property type="match status" value="1"/>
</dbReference>
<sequence length="248" mass="28356">MKIHLEADYKSYTAFYPVYRLDGHLIAVELLTHFSHTTANVAMPQEMLLPQMDKEQRVLLLQSQIKSIEKHHDFFRQQGVRVTLKIDEVISKAILESDFLTRKLEALEWLELEINESFPNFKLGKDHPELVALSERFSLSLENYGSGKAPSKAVYDDLFYRIKLDKGFIKHNINKLSFKPFMSTVLDHIKPHCQQVIVQGVDDLSGLEKISHYQFDGIQSALFSPVGEEALSSLTQPPEALQGQLCPQ</sequence>
<dbReference type="PROSITE" id="PS50883">
    <property type="entry name" value="EAL"/>
    <property type="match status" value="1"/>
</dbReference>
<reference evidence="2 3" key="1">
    <citation type="submission" date="2023-07" db="EMBL/GenBank/DDBJ databases">
        <title>Pathogenic bacteria of pear tree diseases.</title>
        <authorList>
            <person name="Zhang Z."/>
            <person name="He L."/>
            <person name="Huang R."/>
        </authorList>
    </citation>
    <scope>NUCLEOTIDE SEQUENCE [LARGE SCALE GENOMIC DNA]</scope>
    <source>
        <strain evidence="2 3">DE2</strain>
    </source>
</reference>
<evidence type="ECO:0000259" key="1">
    <source>
        <dbReference type="PROSITE" id="PS50883"/>
    </source>
</evidence>
<feature type="domain" description="EAL" evidence="1">
    <location>
        <begin position="1"/>
        <end position="240"/>
    </location>
</feature>
<accession>A0AA50HS27</accession>
<dbReference type="Pfam" id="PF00563">
    <property type="entry name" value="EAL"/>
    <property type="match status" value="1"/>
</dbReference>
<dbReference type="AlphaFoldDB" id="A0AA50HS27"/>
<dbReference type="InterPro" id="IPR001633">
    <property type="entry name" value="EAL_dom"/>
</dbReference>
<name>A0AA50HS27_9GAMM</name>
<evidence type="ECO:0000313" key="3">
    <source>
        <dbReference type="Proteomes" id="UP001228139"/>
    </source>
</evidence>
<dbReference type="RefSeq" id="WP_306212602.1">
    <property type="nucleotide sequence ID" value="NZ_CP132353.1"/>
</dbReference>
<organism evidence="2 3">
    <name type="scientific">Erwinia pyri</name>
    <dbReference type="NCBI Taxonomy" id="3062598"/>
    <lineage>
        <taxon>Bacteria</taxon>
        <taxon>Pseudomonadati</taxon>
        <taxon>Pseudomonadota</taxon>
        <taxon>Gammaproteobacteria</taxon>
        <taxon>Enterobacterales</taxon>
        <taxon>Erwiniaceae</taxon>
        <taxon>Erwinia</taxon>
    </lineage>
</organism>
<dbReference type="EMBL" id="CP132353">
    <property type="protein sequence ID" value="WLS80630.1"/>
    <property type="molecule type" value="Genomic_DNA"/>
</dbReference>
<keyword evidence="3" id="KW-1185">Reference proteome</keyword>